<dbReference type="Proteomes" id="UP000035050">
    <property type="component" value="Chromosome"/>
</dbReference>
<dbReference type="CDD" id="cd00830">
    <property type="entry name" value="KAS_III"/>
    <property type="match status" value="1"/>
</dbReference>
<dbReference type="GO" id="GO:0044550">
    <property type="term" value="P:secondary metabolite biosynthetic process"/>
    <property type="evidence" value="ECO:0007669"/>
    <property type="project" value="TreeGrafter"/>
</dbReference>
<dbReference type="PANTHER" id="PTHR34069">
    <property type="entry name" value="3-OXOACYL-[ACYL-CARRIER-PROTEIN] SYNTHASE 3"/>
    <property type="match status" value="1"/>
</dbReference>
<gene>
    <name evidence="5" type="ORF">MB84_03505</name>
</gene>
<dbReference type="RefSeq" id="WP_046290113.1">
    <property type="nucleotide sequence ID" value="NZ_CP011253.3"/>
</dbReference>
<accession>A0A0E3Y8Y7</accession>
<keyword evidence="2" id="KW-0012">Acyltransferase</keyword>
<dbReference type="OrthoDB" id="9815506at2"/>
<proteinExistence type="predicted"/>
<name>A0A0E3Y8Y7_9BURK</name>
<keyword evidence="6" id="KW-1185">Reference proteome</keyword>
<dbReference type="HOGENOM" id="CLU_039592_1_0_4"/>
<protein>
    <submittedName>
        <fullName evidence="5">3-oxoacyl-ACP synthase</fullName>
    </submittedName>
</protein>
<organism evidence="5 6">
    <name type="scientific">Pandoraea oxalativorans</name>
    <dbReference type="NCBI Taxonomy" id="573737"/>
    <lineage>
        <taxon>Bacteria</taxon>
        <taxon>Pseudomonadati</taxon>
        <taxon>Pseudomonadota</taxon>
        <taxon>Betaproteobacteria</taxon>
        <taxon>Burkholderiales</taxon>
        <taxon>Burkholderiaceae</taxon>
        <taxon>Pandoraea</taxon>
    </lineage>
</organism>
<dbReference type="Gene3D" id="3.40.47.10">
    <property type="match status" value="1"/>
</dbReference>
<dbReference type="PATRIC" id="fig|573737.6.peg.1480"/>
<feature type="domain" description="Beta-ketoacyl-[acyl-carrier-protein] synthase III N-terminal" evidence="4">
    <location>
        <begin position="121"/>
        <end position="197"/>
    </location>
</feature>
<dbReference type="Pfam" id="PF08545">
    <property type="entry name" value="ACP_syn_III"/>
    <property type="match status" value="1"/>
</dbReference>
<dbReference type="PANTHER" id="PTHR34069:SF2">
    <property type="entry name" value="BETA-KETOACYL-[ACYL-CARRIER-PROTEIN] SYNTHASE III"/>
    <property type="match status" value="1"/>
</dbReference>
<dbReference type="InterPro" id="IPR013751">
    <property type="entry name" value="ACP_syn_III_N"/>
</dbReference>
<dbReference type="EMBL" id="CP011253">
    <property type="protein sequence ID" value="AKC68726.1"/>
    <property type="molecule type" value="Genomic_DNA"/>
</dbReference>
<feature type="domain" description="Beta-ketoacyl-[acyl-carrier-protein] synthase III C-terminal" evidence="3">
    <location>
        <begin position="252"/>
        <end position="338"/>
    </location>
</feature>
<dbReference type="InterPro" id="IPR016039">
    <property type="entry name" value="Thiolase-like"/>
</dbReference>
<evidence type="ECO:0000259" key="3">
    <source>
        <dbReference type="Pfam" id="PF08541"/>
    </source>
</evidence>
<keyword evidence="1" id="KW-0808">Transferase</keyword>
<dbReference type="SUPFAM" id="SSF53901">
    <property type="entry name" value="Thiolase-like"/>
    <property type="match status" value="1"/>
</dbReference>
<dbReference type="KEGG" id="pox:MB84_03505"/>
<dbReference type="GO" id="GO:0004315">
    <property type="term" value="F:3-oxoacyl-[acyl-carrier-protein] synthase activity"/>
    <property type="evidence" value="ECO:0007669"/>
    <property type="project" value="InterPro"/>
</dbReference>
<evidence type="ECO:0000259" key="4">
    <source>
        <dbReference type="Pfam" id="PF08545"/>
    </source>
</evidence>
<evidence type="ECO:0000256" key="2">
    <source>
        <dbReference type="ARBA" id="ARBA00023315"/>
    </source>
</evidence>
<dbReference type="GO" id="GO:0006633">
    <property type="term" value="P:fatty acid biosynthetic process"/>
    <property type="evidence" value="ECO:0007669"/>
    <property type="project" value="InterPro"/>
</dbReference>
<reference evidence="5" key="1">
    <citation type="submission" date="2016-06" db="EMBL/GenBank/DDBJ databases">
        <title>Pandoraea oxalativorans DSM 23570 Genome Sequencing.</title>
        <authorList>
            <person name="Ee R."/>
            <person name="Lim Y.-L."/>
            <person name="Yong D."/>
            <person name="Yin W.-F."/>
            <person name="Chan K.-G."/>
        </authorList>
    </citation>
    <scope>NUCLEOTIDE SEQUENCE</scope>
    <source>
        <strain evidence="5">DSM 23570</strain>
    </source>
</reference>
<dbReference type="AlphaFoldDB" id="A0A0E3Y8Y7"/>
<evidence type="ECO:0000313" key="6">
    <source>
        <dbReference type="Proteomes" id="UP000035050"/>
    </source>
</evidence>
<sequence length="352" mass="38177">MNSRLTFGRASRIDNIAIRGVVSVLPRNEIDNKGFEARFGADAVRDVVKMIGVQRRYWVDDKTTAADLCLYAARRLLSSLAWELDTIDALVFVSQTPDYRLPATACALHGQLGLDKACAAFDVNLGCSGYTYGLWLASTMIAGGARRVLLLAGDTITRTVSPDDRATAMLFGDAGTATAIEFDEQAPTSTFVIGTDGAGAKNLIIPQGGFRTTLPEDPRLEGRDPACLYMDGGEIFNFTLKSVPGLVADTLQYAGQMTDDVDGFLYHQANEFMLKHLARKSKIPAEKFPINIGEYGNTSCASIPLLLSTRLRDALREPKQLLMAGFGVGYSWGSALMRVGPLACNETVFHDL</sequence>
<evidence type="ECO:0000313" key="5">
    <source>
        <dbReference type="EMBL" id="AKC68726.1"/>
    </source>
</evidence>
<dbReference type="Pfam" id="PF08541">
    <property type="entry name" value="ACP_syn_III_C"/>
    <property type="match status" value="1"/>
</dbReference>
<dbReference type="InterPro" id="IPR013747">
    <property type="entry name" value="ACP_syn_III_C"/>
</dbReference>
<evidence type="ECO:0000256" key="1">
    <source>
        <dbReference type="ARBA" id="ARBA00022679"/>
    </source>
</evidence>